<organism evidence="1 2">
    <name type="scientific">Elysia crispata</name>
    <name type="common">lettuce slug</name>
    <dbReference type="NCBI Taxonomy" id="231223"/>
    <lineage>
        <taxon>Eukaryota</taxon>
        <taxon>Metazoa</taxon>
        <taxon>Spiralia</taxon>
        <taxon>Lophotrochozoa</taxon>
        <taxon>Mollusca</taxon>
        <taxon>Gastropoda</taxon>
        <taxon>Heterobranchia</taxon>
        <taxon>Euthyneura</taxon>
        <taxon>Panpulmonata</taxon>
        <taxon>Sacoglossa</taxon>
        <taxon>Placobranchoidea</taxon>
        <taxon>Plakobranchidae</taxon>
        <taxon>Elysia</taxon>
    </lineage>
</organism>
<keyword evidence="2" id="KW-1185">Reference proteome</keyword>
<sequence length="70" mass="7354">MGGSEKSYLGAAQKIHRKGLTTVVSVGTSAGQSWMYRAMVSPGNPYFLLGLLGGRSVDTLFSSVVNTVCL</sequence>
<protein>
    <submittedName>
        <fullName evidence="1">Uncharacterized protein</fullName>
    </submittedName>
</protein>
<accession>A0AAE0XRI4</accession>
<gene>
    <name evidence="1" type="ORF">RRG08_033280</name>
</gene>
<reference evidence="1" key="1">
    <citation type="journal article" date="2023" name="G3 (Bethesda)">
        <title>A reference genome for the long-term kleptoplast-retaining sea slug Elysia crispata morphotype clarki.</title>
        <authorList>
            <person name="Eastman K.E."/>
            <person name="Pendleton A.L."/>
            <person name="Shaikh M.A."/>
            <person name="Suttiyut T."/>
            <person name="Ogas R."/>
            <person name="Tomko P."/>
            <person name="Gavelis G."/>
            <person name="Widhalm J.R."/>
            <person name="Wisecaver J.H."/>
        </authorList>
    </citation>
    <scope>NUCLEOTIDE SEQUENCE</scope>
    <source>
        <strain evidence="1">ECLA1</strain>
    </source>
</reference>
<dbReference type="Proteomes" id="UP001283361">
    <property type="component" value="Unassembled WGS sequence"/>
</dbReference>
<proteinExistence type="predicted"/>
<dbReference type="AlphaFoldDB" id="A0AAE0XRI4"/>
<evidence type="ECO:0000313" key="1">
    <source>
        <dbReference type="EMBL" id="KAK3705314.1"/>
    </source>
</evidence>
<dbReference type="EMBL" id="JAWDGP010007772">
    <property type="protein sequence ID" value="KAK3705314.1"/>
    <property type="molecule type" value="Genomic_DNA"/>
</dbReference>
<name>A0AAE0XRI4_9GAST</name>
<evidence type="ECO:0000313" key="2">
    <source>
        <dbReference type="Proteomes" id="UP001283361"/>
    </source>
</evidence>
<comment type="caution">
    <text evidence="1">The sequence shown here is derived from an EMBL/GenBank/DDBJ whole genome shotgun (WGS) entry which is preliminary data.</text>
</comment>